<evidence type="ECO:0000256" key="1">
    <source>
        <dbReference type="ARBA" id="ARBA00007177"/>
    </source>
</evidence>
<dbReference type="Proteomes" id="UP001222683">
    <property type="component" value="Chromosome"/>
</dbReference>
<comment type="subunit">
    <text evidence="3">UreD, UreF and UreG form a complex that acts as a GTP-hydrolysis-dependent molecular chaperone, activating the urease apoprotein by helping to assemble the nickel containing metallocenter of UreC. The UreE protein probably delivers the nickel.</text>
</comment>
<proteinExistence type="inferred from homology"/>
<dbReference type="HAMAP" id="MF_01384">
    <property type="entry name" value="UreD"/>
    <property type="match status" value="1"/>
</dbReference>
<evidence type="ECO:0000313" key="4">
    <source>
        <dbReference type="EMBL" id="WDC82551.1"/>
    </source>
</evidence>
<dbReference type="PANTHER" id="PTHR33643">
    <property type="entry name" value="UREASE ACCESSORY PROTEIN D"/>
    <property type="match status" value="1"/>
</dbReference>
<dbReference type="RefSeq" id="WP_270625253.1">
    <property type="nucleotide sequence ID" value="NZ_CP117687.1"/>
</dbReference>
<keyword evidence="2 3" id="KW-0143">Chaperone</keyword>
<gene>
    <name evidence="3" type="primary">ureD</name>
    <name evidence="4" type="ORF">PSR59_02650</name>
</gene>
<comment type="subcellular location">
    <subcellularLocation>
        <location evidence="3">Cytoplasm</location>
    </subcellularLocation>
</comment>
<comment type="similarity">
    <text evidence="1 3">Belongs to the UreD family.</text>
</comment>
<dbReference type="EMBL" id="CP117692">
    <property type="protein sequence ID" value="WDC82551.1"/>
    <property type="molecule type" value="Genomic_DNA"/>
</dbReference>
<accession>A0AAQ2XKH1</accession>
<dbReference type="GO" id="GO:0016151">
    <property type="term" value="F:nickel cation binding"/>
    <property type="evidence" value="ECO:0007669"/>
    <property type="project" value="UniProtKB-UniRule"/>
</dbReference>
<dbReference type="GO" id="GO:0005737">
    <property type="term" value="C:cytoplasm"/>
    <property type="evidence" value="ECO:0007669"/>
    <property type="project" value="UniProtKB-SubCell"/>
</dbReference>
<organism evidence="4 5">
    <name type="scientific">Ligilactobacillus ruminis</name>
    <dbReference type="NCBI Taxonomy" id="1623"/>
    <lineage>
        <taxon>Bacteria</taxon>
        <taxon>Bacillati</taxon>
        <taxon>Bacillota</taxon>
        <taxon>Bacilli</taxon>
        <taxon>Lactobacillales</taxon>
        <taxon>Lactobacillaceae</taxon>
        <taxon>Ligilactobacillus</taxon>
    </lineage>
</organism>
<keyword evidence="3" id="KW-0963">Cytoplasm</keyword>
<sequence>MDQEELPVGGPGSMSMYDGTIKLSFVSRNGRTVAKDTYRSGNSRISSSIPTNDGTPYYFLIATGGGYTEGESYLQEIELEKDTHAVLTTQTPNYVYKSENMKLTRQKAKVDVAKNACLEFYIDETIPYKNAYYRQNTEISMGHGAKLILTDGLTSGWSPDERPFQYRQIGLKTTIRMGSELLLNDFLLVDPTSEPMYEFGYFEGKTNFNSVVIIDEDADEKMVDELRKYLNAYRTNSAWGITLLEKSGLVLRVMGESAHANHKLMWHFIEYYRKEILGFEALDLRKSEHLELGW</sequence>
<comment type="function">
    <text evidence="3">Required for maturation of urease via the functional incorporation of the urease nickel metallocenter.</text>
</comment>
<evidence type="ECO:0000256" key="2">
    <source>
        <dbReference type="ARBA" id="ARBA00023186"/>
    </source>
</evidence>
<protein>
    <recommendedName>
        <fullName evidence="3">Urease accessory protein UreD</fullName>
    </recommendedName>
</protein>
<dbReference type="InterPro" id="IPR002669">
    <property type="entry name" value="UreD"/>
</dbReference>
<dbReference type="AlphaFoldDB" id="A0AAQ2XKH1"/>
<evidence type="ECO:0000256" key="3">
    <source>
        <dbReference type="HAMAP-Rule" id="MF_01384"/>
    </source>
</evidence>
<evidence type="ECO:0000313" key="5">
    <source>
        <dbReference type="Proteomes" id="UP001222683"/>
    </source>
</evidence>
<reference evidence="4" key="1">
    <citation type="submission" date="2023-02" db="EMBL/GenBank/DDBJ databases">
        <title>Complete genome sequence of Lactobacillus ruminis CACC888 isolated from Pig feces.</title>
        <authorList>
            <person name="Park S."/>
            <person name="Park M.A."/>
            <person name="Kim D.-H."/>
            <person name="Kim Y."/>
        </authorList>
    </citation>
    <scope>NUCLEOTIDE SEQUENCE</scope>
    <source>
        <strain evidence="4">CACC888</strain>
    </source>
</reference>
<dbReference type="PANTHER" id="PTHR33643:SF1">
    <property type="entry name" value="UREASE ACCESSORY PROTEIN D"/>
    <property type="match status" value="1"/>
</dbReference>
<keyword evidence="3" id="KW-0996">Nickel insertion</keyword>
<dbReference type="Pfam" id="PF01774">
    <property type="entry name" value="UreD"/>
    <property type="match status" value="1"/>
</dbReference>
<name>A0AAQ2XKH1_9LACO</name>